<dbReference type="InterPro" id="IPR038762">
    <property type="entry name" value="ABM_predict"/>
</dbReference>
<keyword evidence="2" id="KW-0547">Nucleotide-binding</keyword>
<dbReference type="Proteomes" id="UP001596263">
    <property type="component" value="Unassembled WGS sequence"/>
</dbReference>
<dbReference type="InterPro" id="IPR011008">
    <property type="entry name" value="Dimeric_a/b-barrel"/>
</dbReference>
<accession>A0ABW0CWY8</accession>
<dbReference type="Pfam" id="PF13581">
    <property type="entry name" value="HATPase_c_2"/>
    <property type="match status" value="1"/>
</dbReference>
<dbReference type="SUPFAM" id="SSF55874">
    <property type="entry name" value="ATPase domain of HSP90 chaperone/DNA topoisomerase II/histidine kinase"/>
    <property type="match status" value="1"/>
</dbReference>
<keyword evidence="2" id="KW-0067">ATP-binding</keyword>
<organism evidence="2 3">
    <name type="scientific">Streptomyces coerulescens</name>
    <dbReference type="NCBI Taxonomy" id="29304"/>
    <lineage>
        <taxon>Bacteria</taxon>
        <taxon>Bacillati</taxon>
        <taxon>Actinomycetota</taxon>
        <taxon>Actinomycetes</taxon>
        <taxon>Kitasatosporales</taxon>
        <taxon>Streptomycetaceae</taxon>
        <taxon>Streptomyces</taxon>
    </lineage>
</organism>
<comment type="caution">
    <text evidence="2">The sequence shown here is derived from an EMBL/GenBank/DDBJ whole genome shotgun (WGS) entry which is preliminary data.</text>
</comment>
<evidence type="ECO:0000313" key="3">
    <source>
        <dbReference type="Proteomes" id="UP001596263"/>
    </source>
</evidence>
<evidence type="ECO:0000259" key="1">
    <source>
        <dbReference type="Pfam" id="PF13581"/>
    </source>
</evidence>
<dbReference type="InterPro" id="IPR003594">
    <property type="entry name" value="HATPase_dom"/>
</dbReference>
<dbReference type="InterPro" id="IPR036890">
    <property type="entry name" value="HATPase_C_sf"/>
</dbReference>
<protein>
    <submittedName>
        <fullName evidence="2">ATP-binding protein</fullName>
    </submittedName>
</protein>
<dbReference type="Gene3D" id="3.30.565.10">
    <property type="entry name" value="Histidine kinase-like ATPase, C-terminal domain"/>
    <property type="match status" value="1"/>
</dbReference>
<gene>
    <name evidence="2" type="ORF">ACFPQ9_37595</name>
</gene>
<keyword evidence="3" id="KW-1185">Reference proteome</keyword>
<name>A0ABW0CWY8_STRCD</name>
<dbReference type="SUPFAM" id="SSF54909">
    <property type="entry name" value="Dimeric alpha+beta barrel"/>
    <property type="match status" value="2"/>
</dbReference>
<dbReference type="EMBL" id="JBHSKM010000044">
    <property type="protein sequence ID" value="MFC5219566.1"/>
    <property type="molecule type" value="Genomic_DNA"/>
</dbReference>
<evidence type="ECO:0000313" key="2">
    <source>
        <dbReference type="EMBL" id="MFC5219566.1"/>
    </source>
</evidence>
<proteinExistence type="predicted"/>
<dbReference type="PANTHER" id="PTHR40057:SF1">
    <property type="entry name" value="SLR1162 PROTEIN"/>
    <property type="match status" value="1"/>
</dbReference>
<dbReference type="Gene3D" id="3.30.70.100">
    <property type="match status" value="1"/>
</dbReference>
<dbReference type="GO" id="GO:0005524">
    <property type="term" value="F:ATP binding"/>
    <property type="evidence" value="ECO:0007669"/>
    <property type="project" value="UniProtKB-KW"/>
</dbReference>
<sequence length="332" mass="37167">MMENGSAAYGLAQGSATVIISQRVPRGREGAYRQWRSRTRRIVTTFEGSERAEVHPGHAADGERVTAYRFANLGRLTTWLRSGPGRSVLAESTSLFAEPPTLEIRLGTPWQEHGSMVVSHHLRPECTEDFLYWQQRLLQEQEKFPGFGGAELYQPEKDAQLRWVVSFFYRTGAHLRGWLESDVRASLLDEGMGWLVTTHDRSPAGDGTWPLEHRLESAGAARQITHMVLGEWRMGGETARWVQLVVSELVTNAVLHARPPVYLHLHREVFGHRVWVGITDGGPLNRCAPEVVSRGLGEHGRGLTIIDELANSRGARPHPGGEVTHWARLSAR</sequence>
<feature type="domain" description="Histidine kinase/HSP90-like ATPase" evidence="1">
    <location>
        <begin position="213"/>
        <end position="315"/>
    </location>
</feature>
<dbReference type="PANTHER" id="PTHR40057">
    <property type="entry name" value="SLR1162 PROTEIN"/>
    <property type="match status" value="1"/>
</dbReference>
<dbReference type="RefSeq" id="WP_380863434.1">
    <property type="nucleotide sequence ID" value="NZ_JBHSKM010000044.1"/>
</dbReference>
<dbReference type="CDD" id="cd16936">
    <property type="entry name" value="HATPase_RsbW-like"/>
    <property type="match status" value="1"/>
</dbReference>
<reference evidence="3" key="1">
    <citation type="journal article" date="2019" name="Int. J. Syst. Evol. Microbiol.">
        <title>The Global Catalogue of Microorganisms (GCM) 10K type strain sequencing project: providing services to taxonomists for standard genome sequencing and annotation.</title>
        <authorList>
            <consortium name="The Broad Institute Genomics Platform"/>
            <consortium name="The Broad Institute Genome Sequencing Center for Infectious Disease"/>
            <person name="Wu L."/>
            <person name="Ma J."/>
        </authorList>
    </citation>
    <scope>NUCLEOTIDE SEQUENCE [LARGE SCALE GENOMIC DNA]</scope>
    <source>
        <strain evidence="3">KCTC 42586</strain>
    </source>
</reference>